<evidence type="ECO:0000313" key="2">
    <source>
        <dbReference type="Proteomes" id="UP000008963"/>
    </source>
</evidence>
<dbReference type="HOGENOM" id="CLU_079620_0_0_7"/>
<dbReference type="eggNOG" id="COG3121">
    <property type="taxonomic scope" value="Bacteria"/>
</dbReference>
<evidence type="ECO:0008006" key="3">
    <source>
        <dbReference type="Google" id="ProtNLM"/>
    </source>
</evidence>
<proteinExistence type="predicted"/>
<dbReference type="PATRIC" id="fig|862908.3.peg.2249"/>
<accession>E1X4T3</accession>
<gene>
    <name evidence="1" type="ordered locus">BMS_2362</name>
</gene>
<reference evidence="2" key="1">
    <citation type="journal article" date="2013" name="ISME J.">
        <title>A small predatory core genome in the divergent marine Bacteriovorax marinus SJ and the terrestrial Bdellovibrio bacteriovorus.</title>
        <authorList>
            <person name="Crossman L.C."/>
            <person name="Chen H."/>
            <person name="Cerdeno-Tarraga A.M."/>
            <person name="Brooks K."/>
            <person name="Quail M.A."/>
            <person name="Pineiro S.A."/>
            <person name="Hobley L."/>
            <person name="Sockett R.E."/>
            <person name="Bentley S.D."/>
            <person name="Parkhill J."/>
            <person name="Williams H.N."/>
            <person name="Stine O.C."/>
        </authorList>
    </citation>
    <scope>NUCLEOTIDE SEQUENCE [LARGE SCALE GENOMIC DNA]</scope>
    <source>
        <strain evidence="2">ATCC BAA-682 / DSM 15412 / SJ</strain>
    </source>
</reference>
<dbReference type="AlphaFoldDB" id="E1X4T3"/>
<organism evidence="1 2">
    <name type="scientific">Halobacteriovorax marinus (strain ATCC BAA-682 / DSM 15412 / SJ)</name>
    <name type="common">Bacteriovorax marinus</name>
    <dbReference type="NCBI Taxonomy" id="862908"/>
    <lineage>
        <taxon>Bacteria</taxon>
        <taxon>Pseudomonadati</taxon>
        <taxon>Bdellovibrionota</taxon>
        <taxon>Bacteriovoracia</taxon>
        <taxon>Bacteriovoracales</taxon>
        <taxon>Halobacteriovoraceae</taxon>
        <taxon>Halobacteriovorax</taxon>
    </lineage>
</organism>
<dbReference type="SUPFAM" id="SSF49354">
    <property type="entry name" value="PapD-like"/>
    <property type="match status" value="1"/>
</dbReference>
<protein>
    <recommendedName>
        <fullName evidence="3">Pili assembly chaperone N-terminal domain-containing protein</fullName>
    </recommendedName>
</protein>
<dbReference type="Proteomes" id="UP000008963">
    <property type="component" value="Chromosome"/>
</dbReference>
<evidence type="ECO:0000313" key="1">
    <source>
        <dbReference type="EMBL" id="CBW27159.1"/>
    </source>
</evidence>
<keyword evidence="2" id="KW-1185">Reference proteome</keyword>
<dbReference type="InterPro" id="IPR013783">
    <property type="entry name" value="Ig-like_fold"/>
</dbReference>
<sequence length="263" mass="30357">MEKLMKLRFLWLTGLFLLSMHSRASLQVFPTKIKLSTRTKVATVTIRNKSTFKTTYKLSAVYYKQSFDGQMMKVEDPGSSGHSIIEFLRFSPRRITLAPNDEQVVRFMVRKTASLSTGDYRAHIRFEPIKKEDESGSGRDNLVMMKIDARIAINVPIIYTHGNVDGKVDLKNFSISKNKDGNYFNVVMKKEGAIFPFGTFKVFRVGDKKEEMVAIVNGVSSYIPERRFTFKMEDFKERSGVYEIRFYENEFAKQPVAKDSFKL</sequence>
<dbReference type="EMBL" id="FQ312005">
    <property type="protein sequence ID" value="CBW27159.1"/>
    <property type="molecule type" value="Genomic_DNA"/>
</dbReference>
<dbReference type="KEGG" id="bmx:BMS_2362"/>
<dbReference type="InterPro" id="IPR008962">
    <property type="entry name" value="PapD-like_sf"/>
</dbReference>
<dbReference type="STRING" id="862908.BMS_2362"/>
<dbReference type="Gene3D" id="2.60.40.10">
    <property type="entry name" value="Immunoglobulins"/>
    <property type="match status" value="1"/>
</dbReference>
<name>E1X4T3_HALMS</name>